<proteinExistence type="predicted"/>
<gene>
    <name evidence="2" type="ORF">ERS013165_01955</name>
</gene>
<dbReference type="Proteomes" id="UP000044806">
    <property type="component" value="Unassembled WGS sequence"/>
</dbReference>
<feature type="region of interest" description="Disordered" evidence="1">
    <location>
        <begin position="1"/>
        <end position="20"/>
    </location>
</feature>
<protein>
    <submittedName>
        <fullName evidence="2">Uncharacterized protein</fullName>
    </submittedName>
</protein>
<evidence type="ECO:0000313" key="2">
    <source>
        <dbReference type="EMBL" id="CSA59769.1"/>
    </source>
</evidence>
<sequence>MQPLASRVPTPTNKPAVASKIPLTPKSVGTAWPKSFTPITPPEIMPTTNSSRHAKSRDLGINKPVKIPLMPAIFPFISNINVAEIPKSIPPINESQGIENVILSSTYLSTKHIL</sequence>
<dbReference type="EMBL" id="CWOW01000009">
    <property type="protein sequence ID" value="CSA59769.1"/>
    <property type="molecule type" value="Genomic_DNA"/>
</dbReference>
<dbReference type="AlphaFoldDB" id="A0A655QHS6"/>
<organism evidence="2 3">
    <name type="scientific">Vibrio cholerae</name>
    <dbReference type="NCBI Taxonomy" id="666"/>
    <lineage>
        <taxon>Bacteria</taxon>
        <taxon>Pseudomonadati</taxon>
        <taxon>Pseudomonadota</taxon>
        <taxon>Gammaproteobacteria</taxon>
        <taxon>Vibrionales</taxon>
        <taxon>Vibrionaceae</taxon>
        <taxon>Vibrio</taxon>
    </lineage>
</organism>
<accession>A0A655QHS6</accession>
<reference evidence="2 3" key="1">
    <citation type="submission" date="2015-07" db="EMBL/GenBank/DDBJ databases">
        <authorList>
            <consortium name="Pathogen Informatics"/>
        </authorList>
    </citation>
    <scope>NUCLEOTIDE SEQUENCE [LARGE SCALE GENOMIC DNA]</scope>
    <source>
        <strain evidence="2 3">A51</strain>
    </source>
</reference>
<evidence type="ECO:0000313" key="3">
    <source>
        <dbReference type="Proteomes" id="UP000044806"/>
    </source>
</evidence>
<name>A0A655QHS6_VIBCL</name>
<feature type="region of interest" description="Disordered" evidence="1">
    <location>
        <begin position="35"/>
        <end position="57"/>
    </location>
</feature>
<evidence type="ECO:0000256" key="1">
    <source>
        <dbReference type="SAM" id="MobiDB-lite"/>
    </source>
</evidence>